<name>A0A6A3LE90_9STRA</name>
<protein>
    <submittedName>
        <fullName evidence="1">Uncharacterized protein</fullName>
    </submittedName>
</protein>
<accession>A0A6A3LE90</accession>
<dbReference type="AlphaFoldDB" id="A0A6A3LE90"/>
<dbReference type="Proteomes" id="UP000435112">
    <property type="component" value="Unassembled WGS sequence"/>
</dbReference>
<evidence type="ECO:0000313" key="2">
    <source>
        <dbReference type="Proteomes" id="UP000435112"/>
    </source>
</evidence>
<gene>
    <name evidence="1" type="ORF">PR002_g13312</name>
</gene>
<dbReference type="OrthoDB" id="92100at2759"/>
<sequence>MLAATVITARNGKAWVPAINTGSTSARNPNKKELGTWVPVNDGMEILSMSGALDANRVSQWIDDLGDSVTPLDDEKEVQIGVEEPQARVLVTKLLRAYRKLTKNVGDCRPETALDVHHHIDTGNSAPIMLKRPLQAQMEDQTRL</sequence>
<proteinExistence type="predicted"/>
<evidence type="ECO:0000313" key="1">
    <source>
        <dbReference type="EMBL" id="KAE9017716.1"/>
    </source>
</evidence>
<organism evidence="1 2">
    <name type="scientific">Phytophthora rubi</name>
    <dbReference type="NCBI Taxonomy" id="129364"/>
    <lineage>
        <taxon>Eukaryota</taxon>
        <taxon>Sar</taxon>
        <taxon>Stramenopiles</taxon>
        <taxon>Oomycota</taxon>
        <taxon>Peronosporomycetes</taxon>
        <taxon>Peronosporales</taxon>
        <taxon>Peronosporaceae</taxon>
        <taxon>Phytophthora</taxon>
    </lineage>
</organism>
<reference evidence="1 2" key="1">
    <citation type="submission" date="2018-09" db="EMBL/GenBank/DDBJ databases">
        <title>Genomic investigation of the strawberry pathogen Phytophthora fragariae indicates pathogenicity is determined by transcriptional variation in three key races.</title>
        <authorList>
            <person name="Adams T.M."/>
            <person name="Armitage A.D."/>
            <person name="Sobczyk M.K."/>
            <person name="Bates H.J."/>
            <person name="Dunwell J.M."/>
            <person name="Nellist C.F."/>
            <person name="Harrison R.J."/>
        </authorList>
    </citation>
    <scope>NUCLEOTIDE SEQUENCE [LARGE SCALE GENOMIC DNA]</scope>
    <source>
        <strain evidence="1 2">SCRP324</strain>
    </source>
</reference>
<comment type="caution">
    <text evidence="1">The sequence shown here is derived from an EMBL/GenBank/DDBJ whole genome shotgun (WGS) entry which is preliminary data.</text>
</comment>
<dbReference type="EMBL" id="QXFU01000874">
    <property type="protein sequence ID" value="KAE9017716.1"/>
    <property type="molecule type" value="Genomic_DNA"/>
</dbReference>